<dbReference type="Proteomes" id="UP000005727">
    <property type="component" value="Unassembled WGS sequence"/>
</dbReference>
<dbReference type="AlphaFoldDB" id="A0A7U8PWS3"/>
<organism evidence="1 2">
    <name type="scientific">Brucella neotomae 5K33</name>
    <dbReference type="NCBI Taxonomy" id="520456"/>
    <lineage>
        <taxon>Bacteria</taxon>
        <taxon>Pseudomonadati</taxon>
        <taxon>Pseudomonadota</taxon>
        <taxon>Alphaproteobacteria</taxon>
        <taxon>Hyphomicrobiales</taxon>
        <taxon>Brucellaceae</taxon>
        <taxon>Brucella/Ochrobactrum group</taxon>
        <taxon>Brucella</taxon>
    </lineage>
</organism>
<gene>
    <name evidence="1" type="ORF">BANG_00547</name>
</gene>
<dbReference type="EMBL" id="EQ999582">
    <property type="protein sequence ID" value="EEY03836.1"/>
    <property type="molecule type" value="Genomic_DNA"/>
</dbReference>
<keyword evidence="2" id="KW-1185">Reference proteome</keyword>
<name>A0A7U8PWS3_BRUNE</name>
<evidence type="ECO:0000313" key="2">
    <source>
        <dbReference type="Proteomes" id="UP000005727"/>
    </source>
</evidence>
<reference evidence="1 2" key="1">
    <citation type="submission" date="2009-01" db="EMBL/GenBank/DDBJ databases">
        <title>The Genome Sequence of Brucella neotomae 5K33.</title>
        <authorList>
            <consortium name="The Broad Institute Genome Sequencing Platform"/>
            <person name="Ward D."/>
            <person name="Young S.K."/>
            <person name="Kodira C.D."/>
            <person name="Zeng Q."/>
            <person name="Koehrsen M."/>
            <person name="Alvarado L."/>
            <person name="Berlin A."/>
            <person name="Borenstein D."/>
            <person name="Chen Z."/>
            <person name="Engels R."/>
            <person name="Freedman E."/>
            <person name="Gellesch M."/>
            <person name="Goldberg J."/>
            <person name="Griggs A."/>
            <person name="Gujja S."/>
            <person name="Heiman D."/>
            <person name="Hepburn T."/>
            <person name="Howarth C."/>
            <person name="Jen D."/>
            <person name="Larson L."/>
            <person name="Lewis B."/>
            <person name="Mehta T."/>
            <person name="Park D."/>
            <person name="Pearson M."/>
            <person name="Roberts A."/>
            <person name="Saif S."/>
            <person name="Shea T."/>
            <person name="Shenoy N."/>
            <person name="Sisk P."/>
            <person name="Stolte C."/>
            <person name="Sykes S."/>
            <person name="Walk T."/>
            <person name="White J."/>
            <person name="Yandava C."/>
            <person name="Whatmore A.M."/>
            <person name="Perrett L.L."/>
            <person name="O'Callaghan D."/>
            <person name="Nusbaum C."/>
            <person name="Galagan J."/>
            <person name="Birren B."/>
        </authorList>
    </citation>
    <scope>NUCLEOTIDE SEQUENCE [LARGE SCALE GENOMIC DNA]</scope>
    <source>
        <strain evidence="1 2">5K33</strain>
    </source>
</reference>
<proteinExistence type="predicted"/>
<evidence type="ECO:0000313" key="1">
    <source>
        <dbReference type="EMBL" id="EEY03836.1"/>
    </source>
</evidence>
<sequence length="109" mass="11941">MPPPGTIILPSNYNDLCKNSGPCLTVPCRVMLQTNYHGNQRFTENNGKSVRHGMQHGSATFRSNRRVEKRHGVGFALTCFGEVNSDFGRQGPTAIGGRTICRGRSGKFS</sequence>
<accession>A0A7U8PWS3</accession>
<protein>
    <submittedName>
        <fullName evidence="1">Uncharacterized protein</fullName>
    </submittedName>
</protein>